<evidence type="ECO:0000313" key="1">
    <source>
        <dbReference type="EMBL" id="BBA99275.1"/>
    </source>
</evidence>
<evidence type="ECO:0000313" key="2">
    <source>
        <dbReference type="Proteomes" id="UP000595703"/>
    </source>
</evidence>
<evidence type="ECO:0008006" key="3">
    <source>
        <dbReference type="Google" id="ProtNLM"/>
    </source>
</evidence>
<reference evidence="1 2" key="2">
    <citation type="journal article" date="2011" name="J. Antibiot.">
        <title>Furaquinocins I and J: novel polyketide isoprenoid hybrid compounds from Streptomyces reveromyceticus SN-593.</title>
        <authorList>
            <person name="Panthee S."/>
            <person name="Takahashi S."/>
            <person name="Takagi H."/>
            <person name="Nogawa T."/>
            <person name="Oowada E."/>
            <person name="Uramoto M."/>
            <person name="Osada H."/>
        </authorList>
    </citation>
    <scope>NUCLEOTIDE SEQUENCE [LARGE SCALE GENOMIC DNA]</scope>
    <source>
        <strain evidence="1 2">SN-593</strain>
    </source>
</reference>
<keyword evidence="2" id="KW-1185">Reference proteome</keyword>
<organism evidence="1 2">
    <name type="scientific">Actinacidiphila reveromycinica</name>
    <dbReference type="NCBI Taxonomy" id="659352"/>
    <lineage>
        <taxon>Bacteria</taxon>
        <taxon>Bacillati</taxon>
        <taxon>Actinomycetota</taxon>
        <taxon>Actinomycetes</taxon>
        <taxon>Kitasatosporales</taxon>
        <taxon>Streptomycetaceae</taxon>
        <taxon>Actinacidiphila</taxon>
    </lineage>
</organism>
<proteinExistence type="predicted"/>
<reference evidence="1 2" key="4">
    <citation type="journal article" date="2020" name="Sci. Rep.">
        <title>beta-carboline chemical signals induce reveromycin production through a LuxR family regulator in Streptomyces sp. SN-593.</title>
        <authorList>
            <person name="Panthee S."/>
            <person name="Kito N."/>
            <person name="Hayashi T."/>
            <person name="Shimizu T."/>
            <person name="Ishikawa J."/>
            <person name="Hamamoto H."/>
            <person name="Osada H."/>
            <person name="Takahashi S."/>
        </authorList>
    </citation>
    <scope>NUCLEOTIDE SEQUENCE [LARGE SCALE GENOMIC DNA]</scope>
    <source>
        <strain evidence="1 2">SN-593</strain>
    </source>
</reference>
<dbReference type="Proteomes" id="UP000595703">
    <property type="component" value="Chromosome"/>
</dbReference>
<sequence>MAWMSTVPAALAALVDTFNTAPGLADVTVFDGPVATNAAPMAALTVGYGLDDDPTGVSGSTDRPGLSASPSEEAYTVTCVASVLDGGGSVPAARGRVFAIYAEVGAALAADPRLGGAVMQAQPGSVSLTQEQGNAGALVSLSFGIDVVAFTRR</sequence>
<name>A0A7U3VQ08_9ACTN</name>
<accession>A0A7U3VQ08</accession>
<reference evidence="1 2" key="3">
    <citation type="journal article" date="2011" name="Nat. Chem. Biol.">
        <title>Reveromycin A biosynthesis uses RevG and RevJ for stereospecific spiroacetal formation.</title>
        <authorList>
            <person name="Takahashi S."/>
            <person name="Toyoda A."/>
            <person name="Sekiyama Y."/>
            <person name="Takagi H."/>
            <person name="Nogawa T."/>
            <person name="Uramoto M."/>
            <person name="Suzuki R."/>
            <person name="Koshino H."/>
            <person name="Kumano T."/>
            <person name="Panthee S."/>
            <person name="Dairi T."/>
            <person name="Ishikawa J."/>
            <person name="Ikeda H."/>
            <person name="Sakaki Y."/>
            <person name="Osada H."/>
        </authorList>
    </citation>
    <scope>NUCLEOTIDE SEQUENCE [LARGE SCALE GENOMIC DNA]</scope>
    <source>
        <strain evidence="1 2">SN-593</strain>
    </source>
</reference>
<dbReference type="AlphaFoldDB" id="A0A7U3VQ08"/>
<dbReference type="KEGG" id="arev:RVR_5822"/>
<protein>
    <recommendedName>
        <fullName evidence="3">DUF3168 domain-containing protein</fullName>
    </recommendedName>
</protein>
<reference evidence="1 2" key="1">
    <citation type="journal article" date="2010" name="J. Bacteriol.">
        <title>Biochemical characterization of a novel indole prenyltransferase from Streptomyces sp. SN-593.</title>
        <authorList>
            <person name="Takahashi S."/>
            <person name="Takagi H."/>
            <person name="Toyoda A."/>
            <person name="Uramoto M."/>
            <person name="Nogawa T."/>
            <person name="Ueki M."/>
            <person name="Sakaki Y."/>
            <person name="Osada H."/>
        </authorList>
    </citation>
    <scope>NUCLEOTIDE SEQUENCE [LARGE SCALE GENOMIC DNA]</scope>
    <source>
        <strain evidence="1 2">SN-593</strain>
    </source>
</reference>
<gene>
    <name evidence="1" type="ORF">RVR_5822</name>
</gene>
<dbReference type="EMBL" id="AP018365">
    <property type="protein sequence ID" value="BBA99275.1"/>
    <property type="molecule type" value="Genomic_DNA"/>
</dbReference>